<evidence type="ECO:0000256" key="1">
    <source>
        <dbReference type="SAM" id="Phobius"/>
    </source>
</evidence>
<evidence type="ECO:0000259" key="2">
    <source>
        <dbReference type="Pfam" id="PF01970"/>
    </source>
</evidence>
<name>A0ABU5HYI0_9HYPH</name>
<feature type="transmembrane region" description="Helical" evidence="1">
    <location>
        <begin position="261"/>
        <end position="286"/>
    </location>
</feature>
<feature type="transmembrane region" description="Helical" evidence="1">
    <location>
        <begin position="200"/>
        <end position="218"/>
    </location>
</feature>
<accession>A0ABU5HYI0</accession>
<dbReference type="PANTHER" id="PTHR35342">
    <property type="entry name" value="TRICARBOXYLIC TRANSPORT PROTEIN"/>
    <property type="match status" value="1"/>
</dbReference>
<keyword evidence="1" id="KW-1133">Transmembrane helix</keyword>
<dbReference type="EMBL" id="JAXLPB010000001">
    <property type="protein sequence ID" value="MDY8108142.1"/>
    <property type="molecule type" value="Genomic_DNA"/>
</dbReference>
<gene>
    <name evidence="3" type="ORF">U0C82_03135</name>
</gene>
<organism evidence="3 4">
    <name type="scientific">Fulvimarina uroteuthidis</name>
    <dbReference type="NCBI Taxonomy" id="3098149"/>
    <lineage>
        <taxon>Bacteria</taxon>
        <taxon>Pseudomonadati</taxon>
        <taxon>Pseudomonadota</taxon>
        <taxon>Alphaproteobacteria</taxon>
        <taxon>Hyphomicrobiales</taxon>
        <taxon>Aurantimonadaceae</taxon>
        <taxon>Fulvimarina</taxon>
    </lineage>
</organism>
<keyword evidence="1" id="KW-0472">Membrane</keyword>
<feature type="domain" description="DUF112" evidence="2">
    <location>
        <begin position="19"/>
        <end position="442"/>
    </location>
</feature>
<dbReference type="RefSeq" id="WP_322185589.1">
    <property type="nucleotide sequence ID" value="NZ_JAXLPB010000001.1"/>
</dbReference>
<feature type="transmembrane region" description="Helical" evidence="1">
    <location>
        <begin position="168"/>
        <end position="188"/>
    </location>
</feature>
<feature type="transmembrane region" description="Helical" evidence="1">
    <location>
        <begin position="358"/>
        <end position="381"/>
    </location>
</feature>
<feature type="transmembrane region" description="Helical" evidence="1">
    <location>
        <begin position="59"/>
        <end position="80"/>
    </location>
</feature>
<sequence>MLMDLLGGATNVLAPQIFLLITLGVAVGIVFGAVPGLTAVMAIALSLPMTYGLDPAAGISLLVALFVGATSGALISAILLKIPGTPSSVATTFDGAPMMENGEGAKALGLGIVFSFFGTVLSIAALIFIAPWLATVALTFGPHEYFAIAIFSLTLIATLSTGSMVKGIFSGIAGFAISTVGIAPVEAIQRFTFDQVELNAGFSILTVLVGLFAIAEVIKVAEGARSISAEDMKAPSVGRIKGFGFSVPEGLSQIPNAIRSAFVGIGIGILPGIGAGTSNIIAYVLAKKRSKTPEKFGTGHPEGVVASETANNAGIGGAMIPLLTLGIPGDAVTAILLGGFMIHGIQPGPMLFITQGELVYTVFAALMLSAVMMLVLEFFGLRIFIRLLAVPKHILLPIILVLCAVGAFGLSSRIFDIWTILGFGVLGYAFVKAGIPAAPFIIGFVLGPMAETNFRRGLQLSNGDALGFFTNPISGAFLTIAILSVAWQTVSTIRASKRQRAVLAIEDELPKRQRPSAAQRAKP</sequence>
<dbReference type="Proteomes" id="UP001294412">
    <property type="component" value="Unassembled WGS sequence"/>
</dbReference>
<keyword evidence="1" id="KW-0812">Transmembrane</keyword>
<feature type="transmembrane region" description="Helical" evidence="1">
    <location>
        <begin position="145"/>
        <end position="162"/>
    </location>
</feature>
<feature type="transmembrane region" description="Helical" evidence="1">
    <location>
        <begin position="417"/>
        <end position="446"/>
    </location>
</feature>
<reference evidence="3 4" key="1">
    <citation type="submission" date="2023-12" db="EMBL/GenBank/DDBJ databases">
        <title>Description of Novel Strain Fulvimarina sp. 2208YS6-2-32 isolated from Uroteuthis (Photololigo) edulis.</title>
        <authorList>
            <person name="Park J.-S."/>
        </authorList>
    </citation>
    <scope>NUCLEOTIDE SEQUENCE [LARGE SCALE GENOMIC DNA]</scope>
    <source>
        <strain evidence="3 4">2208YS6-2-32</strain>
    </source>
</reference>
<protein>
    <submittedName>
        <fullName evidence="3">Tripartite tricarboxylate transporter permease</fullName>
    </submittedName>
</protein>
<proteinExistence type="predicted"/>
<feature type="transmembrane region" description="Helical" evidence="1">
    <location>
        <begin position="20"/>
        <end position="47"/>
    </location>
</feature>
<evidence type="ECO:0000313" key="3">
    <source>
        <dbReference type="EMBL" id="MDY8108142.1"/>
    </source>
</evidence>
<feature type="transmembrane region" description="Helical" evidence="1">
    <location>
        <begin position="107"/>
        <end position="133"/>
    </location>
</feature>
<feature type="transmembrane region" description="Helical" evidence="1">
    <location>
        <begin position="393"/>
        <end position="411"/>
    </location>
</feature>
<keyword evidence="4" id="KW-1185">Reference proteome</keyword>
<feature type="transmembrane region" description="Helical" evidence="1">
    <location>
        <begin position="322"/>
        <end position="346"/>
    </location>
</feature>
<feature type="transmembrane region" description="Helical" evidence="1">
    <location>
        <begin position="466"/>
        <end position="487"/>
    </location>
</feature>
<dbReference type="PANTHER" id="PTHR35342:SF5">
    <property type="entry name" value="TRICARBOXYLIC TRANSPORT PROTEIN"/>
    <property type="match status" value="1"/>
</dbReference>
<dbReference type="Pfam" id="PF01970">
    <property type="entry name" value="TctA"/>
    <property type="match status" value="1"/>
</dbReference>
<comment type="caution">
    <text evidence="3">The sequence shown here is derived from an EMBL/GenBank/DDBJ whole genome shotgun (WGS) entry which is preliminary data.</text>
</comment>
<evidence type="ECO:0000313" key="4">
    <source>
        <dbReference type="Proteomes" id="UP001294412"/>
    </source>
</evidence>
<dbReference type="InterPro" id="IPR002823">
    <property type="entry name" value="DUF112_TM"/>
</dbReference>